<feature type="region of interest" description="Disordered" evidence="2">
    <location>
        <begin position="222"/>
        <end position="303"/>
    </location>
</feature>
<keyword evidence="1" id="KW-0175">Coiled coil</keyword>
<comment type="caution">
    <text evidence="3">The sequence shown here is derived from an EMBL/GenBank/DDBJ whole genome shotgun (WGS) entry which is preliminary data.</text>
</comment>
<reference evidence="3" key="1">
    <citation type="journal article" date="2020" name="Fungal Divers.">
        <title>Resolving the Mortierellaceae phylogeny through synthesis of multi-gene phylogenetics and phylogenomics.</title>
        <authorList>
            <person name="Vandepol N."/>
            <person name="Liber J."/>
            <person name="Desiro A."/>
            <person name="Na H."/>
            <person name="Kennedy M."/>
            <person name="Barry K."/>
            <person name="Grigoriev I.V."/>
            <person name="Miller A.N."/>
            <person name="O'Donnell K."/>
            <person name="Stajich J.E."/>
            <person name="Bonito G."/>
        </authorList>
    </citation>
    <scope>NUCLEOTIDE SEQUENCE</scope>
    <source>
        <strain evidence="3">KOD1015</strain>
    </source>
</reference>
<feature type="region of interest" description="Disordered" evidence="2">
    <location>
        <begin position="404"/>
        <end position="441"/>
    </location>
</feature>
<feature type="compositionally biased region" description="Low complexity" evidence="2">
    <location>
        <begin position="409"/>
        <end position="441"/>
    </location>
</feature>
<feature type="region of interest" description="Disordered" evidence="2">
    <location>
        <begin position="1"/>
        <end position="208"/>
    </location>
</feature>
<feature type="compositionally biased region" description="Polar residues" evidence="2">
    <location>
        <begin position="265"/>
        <end position="299"/>
    </location>
</feature>
<feature type="compositionally biased region" description="Acidic residues" evidence="2">
    <location>
        <begin position="143"/>
        <end position="152"/>
    </location>
</feature>
<name>A0A9P6FY99_9FUNG</name>
<feature type="compositionally biased region" description="Basic and acidic residues" evidence="2">
    <location>
        <begin position="177"/>
        <end position="187"/>
    </location>
</feature>
<evidence type="ECO:0000313" key="4">
    <source>
        <dbReference type="Proteomes" id="UP000780801"/>
    </source>
</evidence>
<proteinExistence type="predicted"/>
<organism evidence="3 4">
    <name type="scientific">Lunasporangiospora selenospora</name>
    <dbReference type="NCBI Taxonomy" id="979761"/>
    <lineage>
        <taxon>Eukaryota</taxon>
        <taxon>Fungi</taxon>
        <taxon>Fungi incertae sedis</taxon>
        <taxon>Mucoromycota</taxon>
        <taxon>Mortierellomycotina</taxon>
        <taxon>Mortierellomycetes</taxon>
        <taxon>Mortierellales</taxon>
        <taxon>Mortierellaceae</taxon>
        <taxon>Lunasporangiospora</taxon>
    </lineage>
</organism>
<evidence type="ECO:0000256" key="2">
    <source>
        <dbReference type="SAM" id="MobiDB-lite"/>
    </source>
</evidence>
<protein>
    <submittedName>
        <fullName evidence="3">Uncharacterized protein</fullName>
    </submittedName>
</protein>
<feature type="compositionally biased region" description="Acidic residues" evidence="2">
    <location>
        <begin position="63"/>
        <end position="103"/>
    </location>
</feature>
<dbReference type="AlphaFoldDB" id="A0A9P6FY99"/>
<dbReference type="OrthoDB" id="20839at2759"/>
<evidence type="ECO:0000313" key="3">
    <source>
        <dbReference type="EMBL" id="KAF9582936.1"/>
    </source>
</evidence>
<keyword evidence="4" id="KW-1185">Reference proteome</keyword>
<accession>A0A9P6FY99</accession>
<gene>
    <name evidence="3" type="ORF">BGW38_010561</name>
</gene>
<feature type="coiled-coil region" evidence="1">
    <location>
        <begin position="372"/>
        <end position="399"/>
    </location>
</feature>
<feature type="region of interest" description="Disordered" evidence="2">
    <location>
        <begin position="517"/>
        <end position="536"/>
    </location>
</feature>
<feature type="compositionally biased region" description="Low complexity" evidence="2">
    <location>
        <begin position="517"/>
        <end position="532"/>
    </location>
</feature>
<feature type="compositionally biased region" description="Low complexity" evidence="2">
    <location>
        <begin position="108"/>
        <end position="118"/>
    </location>
</feature>
<dbReference type="EMBL" id="JAABOA010000866">
    <property type="protein sequence ID" value="KAF9582936.1"/>
    <property type="molecule type" value="Genomic_DNA"/>
</dbReference>
<evidence type="ECO:0000256" key="1">
    <source>
        <dbReference type="SAM" id="Coils"/>
    </source>
</evidence>
<sequence length="554" mass="59848">MTKGKSAQLFCELHRDIGVLSRLMKSRKHKDRRSSSHSSQPGSTPHRSSKRSRNYRESSVSGSDEDSDEDNEEDEEDLDHDGASDEDSDERMDEPTIEESEEEGLGRLKSTQQSSRSGSKGRLRRSQLFEGGQRRKKERSSDSEEIDVDDTEAILGSSTGNVGPLDARKRQKSIKITPKESAAESQRRRLLMSLDKNKRKQSTGGTGIGALASIANLSAMPIRTLGGVGPPAATPPPLGSALGSEPRQKPPGINRYATIGGPFDSASSPSGYSPMNQPSPSLGSSDRFSSNGHSPNSNRDGAAKNLKGLTFELDPAIDMSSIKTSSPLSASAQPSPVVSHFPNPGSPVLARLSERQQHSPRGSISISMAEENRELQAKVTSLESSIQSLTQQLHLLQARSNFNDNPVNASSVHPSSSASSISHTPSSTSSTPSAVATGTSAPAQELQGRFDKLQHQHAQEKIRNLTLRENLQTLFGYLQVPVAIPPGTNDYQGSNVFEWKADKLDEYVQALRDTIIGSESSPGGPSMPGVTPKHPLDTRRRDMIVDRVMREIGM</sequence>
<dbReference type="Proteomes" id="UP000780801">
    <property type="component" value="Unassembled WGS sequence"/>
</dbReference>